<dbReference type="Proteomes" id="UP000599578">
    <property type="component" value="Unassembled WGS sequence"/>
</dbReference>
<evidence type="ECO:0000259" key="1">
    <source>
        <dbReference type="Pfam" id="PF20008"/>
    </source>
</evidence>
<reference evidence="2 3" key="1">
    <citation type="journal article" date="2014" name="Int. J. Syst. Evol. Microbiol.">
        <title>Complete genome sequence of Corynebacterium casei LMG S-19264T (=DSM 44701T), isolated from a smear-ripened cheese.</title>
        <authorList>
            <consortium name="US DOE Joint Genome Institute (JGI-PGF)"/>
            <person name="Walter F."/>
            <person name="Albersmeier A."/>
            <person name="Kalinowski J."/>
            <person name="Ruckert C."/>
        </authorList>
    </citation>
    <scope>NUCLEOTIDE SEQUENCE [LARGE SCALE GENOMIC DNA]</scope>
    <source>
        <strain evidence="2 3">CGMCC 1.7286</strain>
    </source>
</reference>
<gene>
    <name evidence="2" type="ORF">GCM10011348_18790</name>
</gene>
<protein>
    <recommendedName>
        <fullName evidence="1">DUF6429 domain-containing protein</fullName>
    </recommendedName>
</protein>
<proteinExistence type="predicted"/>
<dbReference type="AlphaFoldDB" id="A0A918DT29"/>
<feature type="domain" description="DUF6429" evidence="1">
    <location>
        <begin position="4"/>
        <end position="74"/>
    </location>
</feature>
<comment type="caution">
    <text evidence="2">The sequence shown here is derived from an EMBL/GenBank/DDBJ whole genome shotgun (WGS) entry which is preliminary data.</text>
</comment>
<name>A0A918DT29_9GAMM</name>
<keyword evidence="3" id="KW-1185">Reference proteome</keyword>
<evidence type="ECO:0000313" key="2">
    <source>
        <dbReference type="EMBL" id="GGO80939.1"/>
    </source>
</evidence>
<dbReference type="RefSeq" id="WP_188860329.1">
    <property type="nucleotide sequence ID" value="NZ_BMLT01000004.1"/>
</dbReference>
<evidence type="ECO:0000313" key="3">
    <source>
        <dbReference type="Proteomes" id="UP000599578"/>
    </source>
</evidence>
<accession>A0A918DT29</accession>
<dbReference type="EMBL" id="BMLT01000004">
    <property type="protein sequence ID" value="GGO80939.1"/>
    <property type="molecule type" value="Genomic_DNA"/>
</dbReference>
<organism evidence="2 3">
    <name type="scientific">Marinobacterium nitratireducens</name>
    <dbReference type="NCBI Taxonomy" id="518897"/>
    <lineage>
        <taxon>Bacteria</taxon>
        <taxon>Pseudomonadati</taxon>
        <taxon>Pseudomonadota</taxon>
        <taxon>Gammaproteobacteria</taxon>
        <taxon>Oceanospirillales</taxon>
        <taxon>Oceanospirillaceae</taxon>
        <taxon>Marinobacterium</taxon>
    </lineage>
</organism>
<dbReference type="Pfam" id="PF20008">
    <property type="entry name" value="DUF6429"/>
    <property type="match status" value="1"/>
</dbReference>
<sequence length="75" mass="8551">MDIDEDKIDEAVLALLYLTLHDGARAWKSFDWEAMNRLHEKGLIGSPVGKAKSVLFTENGLKESERLFQKLFAKD</sequence>
<dbReference type="InterPro" id="IPR045489">
    <property type="entry name" value="DUF6429"/>
</dbReference>